<reference evidence="1" key="2">
    <citation type="submission" date="2023-05" db="EMBL/GenBank/DDBJ databases">
        <authorList>
            <consortium name="Lawrence Berkeley National Laboratory"/>
            <person name="Steindorff A."/>
            <person name="Hensen N."/>
            <person name="Bonometti L."/>
            <person name="Westerberg I."/>
            <person name="Brannstrom I.O."/>
            <person name="Guillou S."/>
            <person name="Cros-Aarteil S."/>
            <person name="Calhoun S."/>
            <person name="Haridas S."/>
            <person name="Kuo A."/>
            <person name="Mondo S."/>
            <person name="Pangilinan J."/>
            <person name="Riley R."/>
            <person name="Labutti K."/>
            <person name="Andreopoulos B."/>
            <person name="Lipzen A."/>
            <person name="Chen C."/>
            <person name="Yanf M."/>
            <person name="Daum C."/>
            <person name="Ng V."/>
            <person name="Clum A."/>
            <person name="Ohm R."/>
            <person name="Martin F."/>
            <person name="Silar P."/>
            <person name="Natvig D."/>
            <person name="Lalanne C."/>
            <person name="Gautier V."/>
            <person name="Ament-Velasquez S.L."/>
            <person name="Kruys A."/>
            <person name="Hutchinson M.I."/>
            <person name="Powell A.J."/>
            <person name="Barry K."/>
            <person name="Miller A.N."/>
            <person name="Grigoriev I.V."/>
            <person name="Debuchy R."/>
            <person name="Gladieux P."/>
            <person name="Thoren M.H."/>
            <person name="Johannesson H."/>
        </authorList>
    </citation>
    <scope>NUCLEOTIDE SEQUENCE</scope>
    <source>
        <strain evidence="1">CBS 538.74</strain>
    </source>
</reference>
<keyword evidence="2" id="KW-1185">Reference proteome</keyword>
<dbReference type="Proteomes" id="UP001302745">
    <property type="component" value="Unassembled WGS sequence"/>
</dbReference>
<sequence>MSLIPFRHIGQYSCGTNNGQPAIFICNNGRRLLTAICARRCEQINNLPYCV</sequence>
<dbReference type="EMBL" id="MU856976">
    <property type="protein sequence ID" value="KAK4152403.1"/>
    <property type="molecule type" value="Genomic_DNA"/>
</dbReference>
<gene>
    <name evidence="1" type="ORF">C8A00DRAFT_16282</name>
</gene>
<organism evidence="1 2">
    <name type="scientific">Chaetomidium leptoderma</name>
    <dbReference type="NCBI Taxonomy" id="669021"/>
    <lineage>
        <taxon>Eukaryota</taxon>
        <taxon>Fungi</taxon>
        <taxon>Dikarya</taxon>
        <taxon>Ascomycota</taxon>
        <taxon>Pezizomycotina</taxon>
        <taxon>Sordariomycetes</taxon>
        <taxon>Sordariomycetidae</taxon>
        <taxon>Sordariales</taxon>
        <taxon>Chaetomiaceae</taxon>
        <taxon>Chaetomidium</taxon>
    </lineage>
</organism>
<accession>A0AAN6VIX3</accession>
<reference evidence="1" key="1">
    <citation type="journal article" date="2023" name="Mol. Phylogenet. Evol.">
        <title>Genome-scale phylogeny and comparative genomics of the fungal order Sordariales.</title>
        <authorList>
            <person name="Hensen N."/>
            <person name="Bonometti L."/>
            <person name="Westerberg I."/>
            <person name="Brannstrom I.O."/>
            <person name="Guillou S."/>
            <person name="Cros-Aarteil S."/>
            <person name="Calhoun S."/>
            <person name="Haridas S."/>
            <person name="Kuo A."/>
            <person name="Mondo S."/>
            <person name="Pangilinan J."/>
            <person name="Riley R."/>
            <person name="LaButti K."/>
            <person name="Andreopoulos B."/>
            <person name="Lipzen A."/>
            <person name="Chen C."/>
            <person name="Yan M."/>
            <person name="Daum C."/>
            <person name="Ng V."/>
            <person name="Clum A."/>
            <person name="Steindorff A."/>
            <person name="Ohm R.A."/>
            <person name="Martin F."/>
            <person name="Silar P."/>
            <person name="Natvig D.O."/>
            <person name="Lalanne C."/>
            <person name="Gautier V."/>
            <person name="Ament-Velasquez S.L."/>
            <person name="Kruys A."/>
            <person name="Hutchinson M.I."/>
            <person name="Powell A.J."/>
            <person name="Barry K."/>
            <person name="Miller A.N."/>
            <person name="Grigoriev I.V."/>
            <person name="Debuchy R."/>
            <person name="Gladieux P."/>
            <person name="Hiltunen Thoren M."/>
            <person name="Johannesson H."/>
        </authorList>
    </citation>
    <scope>NUCLEOTIDE SEQUENCE</scope>
    <source>
        <strain evidence="1">CBS 538.74</strain>
    </source>
</reference>
<dbReference type="AlphaFoldDB" id="A0AAN6VIX3"/>
<evidence type="ECO:0000313" key="2">
    <source>
        <dbReference type="Proteomes" id="UP001302745"/>
    </source>
</evidence>
<name>A0AAN6VIX3_9PEZI</name>
<proteinExistence type="predicted"/>
<comment type="caution">
    <text evidence="1">The sequence shown here is derived from an EMBL/GenBank/DDBJ whole genome shotgun (WGS) entry which is preliminary data.</text>
</comment>
<protein>
    <submittedName>
        <fullName evidence="1">Uncharacterized protein</fullName>
    </submittedName>
</protein>
<evidence type="ECO:0000313" key="1">
    <source>
        <dbReference type="EMBL" id="KAK4152403.1"/>
    </source>
</evidence>